<dbReference type="OrthoDB" id="3064537at2759"/>
<dbReference type="Proteomes" id="UP000076154">
    <property type="component" value="Unassembled WGS sequence"/>
</dbReference>
<dbReference type="AlphaFoldDB" id="A0A369J4S5"/>
<reference evidence="1" key="1">
    <citation type="submission" date="2018-04" db="EMBL/GenBank/DDBJ databases">
        <title>Whole genome sequencing of Hypsizygus marmoreus.</title>
        <authorList>
            <person name="Choi I.-G."/>
            <person name="Min B."/>
            <person name="Kim J.-G."/>
            <person name="Kim S."/>
            <person name="Oh Y.-L."/>
            <person name="Kong W.-S."/>
            <person name="Park H."/>
            <person name="Jeong J."/>
            <person name="Song E.-S."/>
        </authorList>
    </citation>
    <scope>NUCLEOTIDE SEQUENCE [LARGE SCALE GENOMIC DNA]</scope>
    <source>
        <strain evidence="1">51987-8</strain>
    </source>
</reference>
<dbReference type="InParanoid" id="A0A369J4S5"/>
<organism evidence="1 2">
    <name type="scientific">Hypsizygus marmoreus</name>
    <name type="common">White beech mushroom</name>
    <name type="synonym">Agaricus marmoreus</name>
    <dbReference type="NCBI Taxonomy" id="39966"/>
    <lineage>
        <taxon>Eukaryota</taxon>
        <taxon>Fungi</taxon>
        <taxon>Dikarya</taxon>
        <taxon>Basidiomycota</taxon>
        <taxon>Agaricomycotina</taxon>
        <taxon>Agaricomycetes</taxon>
        <taxon>Agaricomycetidae</taxon>
        <taxon>Agaricales</taxon>
        <taxon>Tricholomatineae</taxon>
        <taxon>Lyophyllaceae</taxon>
        <taxon>Hypsizygus</taxon>
    </lineage>
</organism>
<evidence type="ECO:0000313" key="1">
    <source>
        <dbReference type="EMBL" id="RDB17029.1"/>
    </source>
</evidence>
<name>A0A369J4S5_HYPMA</name>
<proteinExistence type="predicted"/>
<dbReference type="EMBL" id="LUEZ02000119">
    <property type="protein sequence ID" value="RDB17029.1"/>
    <property type="molecule type" value="Genomic_DNA"/>
</dbReference>
<comment type="caution">
    <text evidence="1">The sequence shown here is derived from an EMBL/GenBank/DDBJ whole genome shotgun (WGS) entry which is preliminary data.</text>
</comment>
<evidence type="ECO:0000313" key="2">
    <source>
        <dbReference type="Proteomes" id="UP000076154"/>
    </source>
</evidence>
<protein>
    <submittedName>
        <fullName evidence="1">Uncharacterized protein</fullName>
    </submittedName>
</protein>
<sequence>MTFTQICQHLLQISSYVTSDGFLSLIGWHREGMGNVLITKCSGDKMVCIIVGQVIDEHPYCGSMGNLLEGNTFNKLMESTKFSFMLSRPLDSEFAQDFDQAVRTAKNWEGSIAMTDNRRYSVEAVGHENLLRFMAACWEKRDVPLKPSIDTVDTNTSSWPVPVTRQAAFNATKLTHRILPLTVYDQDRLFIDCSYANTVLRNAIIKVHFTVKHYAIRHDSGFDSFSGIIQ</sequence>
<keyword evidence="2" id="KW-1185">Reference proteome</keyword>
<accession>A0A369J4S5</accession>
<gene>
    <name evidence="1" type="ORF">Hypma_002025</name>
</gene>